<dbReference type="GO" id="GO:0046872">
    <property type="term" value="F:metal ion binding"/>
    <property type="evidence" value="ECO:0007669"/>
    <property type="project" value="UniProtKB-KW"/>
</dbReference>
<evidence type="ECO:0000256" key="19">
    <source>
        <dbReference type="SAM" id="Phobius"/>
    </source>
</evidence>
<keyword evidence="10 19" id="KW-1133">Transmembrane helix</keyword>
<evidence type="ECO:0000313" key="21">
    <source>
        <dbReference type="Proteomes" id="UP000243626"/>
    </source>
</evidence>
<feature type="binding site" evidence="16">
    <location>
        <position position="88"/>
    </location>
    <ligand>
        <name>substrate</name>
    </ligand>
</feature>
<accession>A0AAF0YMZ9</accession>
<evidence type="ECO:0000256" key="2">
    <source>
        <dbReference type="ARBA" id="ARBA00005967"/>
    </source>
</evidence>
<feature type="binding site" evidence="18">
    <location>
        <position position="66"/>
    </location>
    <ligand>
        <name>a divalent metal cation</name>
        <dbReference type="ChEBI" id="CHEBI:60240"/>
    </ligand>
</feature>
<keyword evidence="12 19" id="KW-0472">Membrane</keyword>
<dbReference type="InterPro" id="IPR000829">
    <property type="entry name" value="DAGK"/>
</dbReference>
<organism evidence="20 21">
    <name type="scientific">Nosocomiicoccus massiliensis</name>
    <dbReference type="NCBI Taxonomy" id="1232430"/>
    <lineage>
        <taxon>Bacteria</taxon>
        <taxon>Bacillati</taxon>
        <taxon>Bacillota</taxon>
        <taxon>Bacilli</taxon>
        <taxon>Bacillales</taxon>
        <taxon>Staphylococcaceae</taxon>
        <taxon>Nosocomiicoccus</taxon>
    </lineage>
</organism>
<dbReference type="Proteomes" id="UP000243626">
    <property type="component" value="Chromosome"/>
</dbReference>
<keyword evidence="7 17" id="KW-0547">Nucleotide-binding</keyword>
<dbReference type="AlphaFoldDB" id="A0AAF0YMZ9"/>
<keyword evidence="9 17" id="KW-0067">ATP-binding</keyword>
<evidence type="ECO:0000256" key="13">
    <source>
        <dbReference type="ARBA" id="ARBA00023209"/>
    </source>
</evidence>
<evidence type="ECO:0000313" key="20">
    <source>
        <dbReference type="EMBL" id="WOS96444.1"/>
    </source>
</evidence>
<evidence type="ECO:0000256" key="3">
    <source>
        <dbReference type="ARBA" id="ARBA00022475"/>
    </source>
</evidence>
<name>A0AAF0YMZ9_9STAP</name>
<feature type="binding site" evidence="17">
    <location>
        <position position="6"/>
    </location>
    <ligand>
        <name>ATP</name>
        <dbReference type="ChEBI" id="CHEBI:30616"/>
    </ligand>
</feature>
<evidence type="ECO:0000256" key="16">
    <source>
        <dbReference type="PIRSR" id="PIRSR600829-2"/>
    </source>
</evidence>
<evidence type="ECO:0000256" key="14">
    <source>
        <dbReference type="ARBA" id="ARBA00023264"/>
    </source>
</evidence>
<keyword evidence="14" id="KW-1208">Phospholipid metabolism</keyword>
<evidence type="ECO:0000256" key="12">
    <source>
        <dbReference type="ARBA" id="ARBA00023136"/>
    </source>
</evidence>
<gene>
    <name evidence="20" type="ORF">CJ229_001485</name>
</gene>
<evidence type="ECO:0000256" key="9">
    <source>
        <dbReference type="ARBA" id="ARBA00022840"/>
    </source>
</evidence>
<dbReference type="PROSITE" id="PS01069">
    <property type="entry name" value="DAGK_PROKAR"/>
    <property type="match status" value="1"/>
</dbReference>
<dbReference type="InterPro" id="IPR033717">
    <property type="entry name" value="UDPK"/>
</dbReference>
<keyword evidence="5 20" id="KW-0808">Transferase</keyword>
<evidence type="ECO:0000256" key="18">
    <source>
        <dbReference type="PIRSR" id="PIRSR600829-4"/>
    </source>
</evidence>
<dbReference type="RefSeq" id="WP_180953398.1">
    <property type="nucleotide sequence ID" value="NZ_CP136964.1"/>
</dbReference>
<feature type="transmembrane region" description="Helical" evidence="19">
    <location>
        <begin position="86"/>
        <end position="107"/>
    </location>
</feature>
<dbReference type="Pfam" id="PF01219">
    <property type="entry name" value="DAGK_prokar"/>
    <property type="match status" value="1"/>
</dbReference>
<dbReference type="GO" id="GO:0005886">
    <property type="term" value="C:plasma membrane"/>
    <property type="evidence" value="ECO:0007669"/>
    <property type="project" value="UniProtKB-SubCell"/>
</dbReference>
<feature type="transmembrane region" description="Helical" evidence="19">
    <location>
        <begin position="21"/>
        <end position="39"/>
    </location>
</feature>
<evidence type="ECO:0000256" key="15">
    <source>
        <dbReference type="PIRSR" id="PIRSR600829-1"/>
    </source>
</evidence>
<reference evidence="20 21" key="2">
    <citation type="submission" date="2023-10" db="EMBL/GenBank/DDBJ databases">
        <authorList>
            <person name="Choi B."/>
        </authorList>
    </citation>
    <scope>NUCLEOTIDE SEQUENCE [LARGE SCALE GENOMIC DNA]</scope>
    <source>
        <strain evidence="20 21">UMB0959</strain>
    </source>
</reference>
<dbReference type="Gene3D" id="1.10.287.3610">
    <property type="match status" value="1"/>
</dbReference>
<dbReference type="EMBL" id="CP136964">
    <property type="protein sequence ID" value="WOS96444.1"/>
    <property type="molecule type" value="Genomic_DNA"/>
</dbReference>
<dbReference type="GO" id="GO:0016301">
    <property type="term" value="F:kinase activity"/>
    <property type="evidence" value="ECO:0007669"/>
    <property type="project" value="UniProtKB-KW"/>
</dbReference>
<protein>
    <submittedName>
        <fullName evidence="20">Diacylglycerol kinase family protein</fullName>
        <ecNumber evidence="20">2.7.1.-</ecNumber>
    </submittedName>
</protein>
<evidence type="ECO:0000256" key="11">
    <source>
        <dbReference type="ARBA" id="ARBA00023098"/>
    </source>
</evidence>
<feature type="binding site" evidence="17">
    <location>
        <begin position="84"/>
        <end position="85"/>
    </location>
    <ligand>
        <name>ATP</name>
        <dbReference type="ChEBI" id="CHEBI:30616"/>
    </ligand>
</feature>
<comment type="similarity">
    <text evidence="2">Belongs to the bacterial diacylglycerol kinase family.</text>
</comment>
<evidence type="ECO:0000256" key="6">
    <source>
        <dbReference type="ARBA" id="ARBA00022692"/>
    </source>
</evidence>
<dbReference type="CDD" id="cd14265">
    <property type="entry name" value="UDPK_IM_like"/>
    <property type="match status" value="1"/>
</dbReference>
<evidence type="ECO:0000256" key="17">
    <source>
        <dbReference type="PIRSR" id="PIRSR600829-3"/>
    </source>
</evidence>
<comment type="cofactor">
    <cofactor evidence="18">
        <name>Mg(2+)</name>
        <dbReference type="ChEBI" id="CHEBI:18420"/>
    </cofactor>
    <text evidence="18">Mn(2+), Zn(2+), Cd(2+) and Co(2+) support activity to lesser extents.</text>
</comment>
<evidence type="ECO:0000256" key="5">
    <source>
        <dbReference type="ARBA" id="ARBA00022679"/>
    </source>
</evidence>
<keyword evidence="21" id="KW-1185">Reference proteome</keyword>
<dbReference type="GO" id="GO:0008654">
    <property type="term" value="P:phospholipid biosynthetic process"/>
    <property type="evidence" value="ECO:0007669"/>
    <property type="project" value="UniProtKB-KW"/>
</dbReference>
<keyword evidence="3" id="KW-1003">Cell membrane</keyword>
<evidence type="ECO:0000256" key="4">
    <source>
        <dbReference type="ARBA" id="ARBA00022516"/>
    </source>
</evidence>
<dbReference type="PANTHER" id="PTHR34299:SF1">
    <property type="entry name" value="DIACYLGLYCEROL KINASE"/>
    <property type="match status" value="1"/>
</dbReference>
<feature type="transmembrane region" description="Helical" evidence="19">
    <location>
        <begin position="45"/>
        <end position="65"/>
    </location>
</feature>
<keyword evidence="8 20" id="KW-0418">Kinase</keyword>
<keyword evidence="18" id="KW-0460">Magnesium</keyword>
<sequence length="117" mass="13150">MKRFKYPFSGFLRLVTKDSHYVLHLVSAVCVIIVSYFLSINMTEWLFILSAIFLVLLTEALNTAIEEVVDLVTSDFEQHAKYAKDIASFAVLLSSIYAALIGVIILLPRLLKLIGVL</sequence>
<keyword evidence="11" id="KW-0443">Lipid metabolism</keyword>
<keyword evidence="6 19" id="KW-0812">Transmembrane</keyword>
<keyword evidence="13" id="KW-0594">Phospholipid biosynthesis</keyword>
<keyword evidence="4" id="KW-0444">Lipid biosynthesis</keyword>
<feature type="binding site" evidence="17">
    <location>
        <position position="66"/>
    </location>
    <ligand>
        <name>ATP</name>
        <dbReference type="ChEBI" id="CHEBI:30616"/>
    </ligand>
</feature>
<feature type="active site" description="Proton acceptor" evidence="15">
    <location>
        <position position="59"/>
    </location>
</feature>
<dbReference type="GO" id="GO:0005524">
    <property type="term" value="F:ATP binding"/>
    <property type="evidence" value="ECO:0007669"/>
    <property type="project" value="UniProtKB-KW"/>
</dbReference>
<dbReference type="PANTHER" id="PTHR34299">
    <property type="entry name" value="DIACYLGLYCEROL KINASE"/>
    <property type="match status" value="1"/>
</dbReference>
<evidence type="ECO:0000256" key="10">
    <source>
        <dbReference type="ARBA" id="ARBA00022989"/>
    </source>
</evidence>
<dbReference type="EC" id="2.7.1.-" evidence="20"/>
<reference evidence="21" key="1">
    <citation type="submission" date="2017-09" db="EMBL/GenBank/DDBJ databases">
        <title>Bacterial strain isolated from the female urinary microbiota.</title>
        <authorList>
            <person name="Thomas-White K."/>
            <person name="Kumar N."/>
            <person name="Forster S."/>
            <person name="Putonti C."/>
            <person name="Lawley T."/>
            <person name="Wolfe A.J."/>
        </authorList>
    </citation>
    <scope>NUCLEOTIDE SEQUENCE [LARGE SCALE GENOMIC DNA]</scope>
    <source>
        <strain evidence="21">UMB0959</strain>
    </source>
</reference>
<dbReference type="InterPro" id="IPR036945">
    <property type="entry name" value="DAGK_sf"/>
</dbReference>
<evidence type="ECO:0000256" key="8">
    <source>
        <dbReference type="ARBA" id="ARBA00022777"/>
    </source>
</evidence>
<keyword evidence="18" id="KW-0479">Metal-binding</keyword>
<comment type="subcellular location">
    <subcellularLocation>
        <location evidence="1">Cell membrane</location>
        <topology evidence="1">Multi-pass membrane protein</topology>
    </subcellularLocation>
</comment>
<evidence type="ECO:0000256" key="7">
    <source>
        <dbReference type="ARBA" id="ARBA00022741"/>
    </source>
</evidence>
<evidence type="ECO:0000256" key="1">
    <source>
        <dbReference type="ARBA" id="ARBA00004651"/>
    </source>
</evidence>
<feature type="binding site" evidence="16">
    <location>
        <position position="59"/>
    </location>
    <ligand>
        <name>substrate</name>
    </ligand>
</feature>
<proteinExistence type="inferred from homology"/>
<dbReference type="KEGG" id="nmy:CJ229_001485"/>